<keyword evidence="3" id="KW-1185">Reference proteome</keyword>
<feature type="compositionally biased region" description="Polar residues" evidence="1">
    <location>
        <begin position="278"/>
        <end position="288"/>
    </location>
</feature>
<feature type="compositionally biased region" description="Basic and acidic residues" evidence="1">
    <location>
        <begin position="291"/>
        <end position="349"/>
    </location>
</feature>
<name>A0A834HGB0_RHOSS</name>
<evidence type="ECO:0000313" key="3">
    <source>
        <dbReference type="Proteomes" id="UP000626092"/>
    </source>
</evidence>
<evidence type="ECO:0000313" key="2">
    <source>
        <dbReference type="EMBL" id="KAF7153604.1"/>
    </source>
</evidence>
<feature type="compositionally biased region" description="Basic and acidic residues" evidence="1">
    <location>
        <begin position="384"/>
        <end position="395"/>
    </location>
</feature>
<dbReference type="OrthoDB" id="1682845at2759"/>
<sequence length="532" mass="61418">MPSPPQSSPSVTVEPSLSEDVLPRNSDALGDNTSLEQSRGAGRPLSNRVRGKTLGKGVDKLVAQNGGNRLPVLVLEQWNTLCGVNAPRASMLLGVYIRRLASNKNTLTWWDISEAIQSAIIQAVLDKIKISDDYHNNQVAQKAVHAKCYRIHLNWRYHMKLHYRQLLEDGEDTYSSPYENMAPEDWRHLIDDVWATDKHKPEDNGYANLEFPEFYEKMHTKKDNTWIDDICSVNHSKMLSHREESSQSSVQWTPEGMSEDVLGKRKRYILGFGVGPKPTSSSSKTDIASQARDEELQNYKAKMEKIEMEREEEKREREQERREREQERREREEEKRQREEERREYEAGQKKMADRLLLLEEMTQAHSSPTHRGGHFITSTSTGRESEKQRRQQEAVQKNKEDLLLIWQENTKALGPRIDHGGHISSTFTGGRRAHWNWSTHSVIQSVKRNRLATSRAEDLVFVHCNLHLLSRKSKEYIVGPSKYWDISGDQFDIEGQEVAELAQLSLDEPELERMTFQDVEAGEEQLNGDEF</sequence>
<gene>
    <name evidence="2" type="ORF">RHSIM_Rhsim01G0128900</name>
</gene>
<organism evidence="2 3">
    <name type="scientific">Rhododendron simsii</name>
    <name type="common">Sims's rhododendron</name>
    <dbReference type="NCBI Taxonomy" id="118357"/>
    <lineage>
        <taxon>Eukaryota</taxon>
        <taxon>Viridiplantae</taxon>
        <taxon>Streptophyta</taxon>
        <taxon>Embryophyta</taxon>
        <taxon>Tracheophyta</taxon>
        <taxon>Spermatophyta</taxon>
        <taxon>Magnoliopsida</taxon>
        <taxon>eudicotyledons</taxon>
        <taxon>Gunneridae</taxon>
        <taxon>Pentapetalae</taxon>
        <taxon>asterids</taxon>
        <taxon>Ericales</taxon>
        <taxon>Ericaceae</taxon>
        <taxon>Ericoideae</taxon>
        <taxon>Rhodoreae</taxon>
        <taxon>Rhododendron</taxon>
    </lineage>
</organism>
<feature type="region of interest" description="Disordered" evidence="1">
    <location>
        <begin position="272"/>
        <end position="349"/>
    </location>
</feature>
<proteinExistence type="predicted"/>
<comment type="caution">
    <text evidence="2">The sequence shown here is derived from an EMBL/GenBank/DDBJ whole genome shotgun (WGS) entry which is preliminary data.</text>
</comment>
<protein>
    <submittedName>
        <fullName evidence="2">Uncharacterized protein</fullName>
    </submittedName>
</protein>
<dbReference type="AlphaFoldDB" id="A0A834HGB0"/>
<dbReference type="Proteomes" id="UP000626092">
    <property type="component" value="Unassembled WGS sequence"/>
</dbReference>
<feature type="region of interest" description="Disordered" evidence="1">
    <location>
        <begin position="364"/>
        <end position="395"/>
    </location>
</feature>
<accession>A0A834HGB0</accession>
<evidence type="ECO:0000256" key="1">
    <source>
        <dbReference type="SAM" id="MobiDB-lite"/>
    </source>
</evidence>
<dbReference type="EMBL" id="WJXA01000001">
    <property type="protein sequence ID" value="KAF7153604.1"/>
    <property type="molecule type" value="Genomic_DNA"/>
</dbReference>
<reference evidence="2" key="1">
    <citation type="submission" date="2019-11" db="EMBL/GenBank/DDBJ databases">
        <authorList>
            <person name="Liu Y."/>
            <person name="Hou J."/>
            <person name="Li T.-Q."/>
            <person name="Guan C.-H."/>
            <person name="Wu X."/>
            <person name="Wu H.-Z."/>
            <person name="Ling F."/>
            <person name="Zhang R."/>
            <person name="Shi X.-G."/>
            <person name="Ren J.-P."/>
            <person name="Chen E.-F."/>
            <person name="Sun J.-M."/>
        </authorList>
    </citation>
    <scope>NUCLEOTIDE SEQUENCE</scope>
    <source>
        <strain evidence="2">Adult_tree_wgs_1</strain>
        <tissue evidence="2">Leaves</tissue>
    </source>
</reference>
<feature type="region of interest" description="Disordered" evidence="1">
    <location>
        <begin position="1"/>
        <end position="51"/>
    </location>
</feature>